<keyword evidence="1" id="KW-0547">Nucleotide-binding</keyword>
<feature type="compositionally biased region" description="Pro residues" evidence="4">
    <location>
        <begin position="171"/>
        <end position="184"/>
    </location>
</feature>
<protein>
    <recommendedName>
        <fullName evidence="5">Primosomal protein N' 3' DNA-binding domain-containing protein</fullName>
    </recommendedName>
</protein>
<name>A0ABQ6IPQ5_9MICO</name>
<organism evidence="6 7">
    <name type="scientific">Mobilicoccus caccae</name>
    <dbReference type="NCBI Taxonomy" id="1859295"/>
    <lineage>
        <taxon>Bacteria</taxon>
        <taxon>Bacillati</taxon>
        <taxon>Actinomycetota</taxon>
        <taxon>Actinomycetes</taxon>
        <taxon>Micrococcales</taxon>
        <taxon>Dermatophilaceae</taxon>
        <taxon>Mobilicoccus</taxon>
    </lineage>
</organism>
<dbReference type="PANTHER" id="PTHR30580:SF0">
    <property type="entry name" value="PRIMOSOMAL PROTEIN N"/>
    <property type="match status" value="1"/>
</dbReference>
<keyword evidence="7" id="KW-1185">Reference proteome</keyword>
<evidence type="ECO:0000313" key="6">
    <source>
        <dbReference type="EMBL" id="GMA39893.1"/>
    </source>
</evidence>
<proteinExistence type="predicted"/>
<evidence type="ECO:0000256" key="4">
    <source>
        <dbReference type="SAM" id="MobiDB-lite"/>
    </source>
</evidence>
<dbReference type="Gene3D" id="3.40.1440.60">
    <property type="entry name" value="PriA, 3(prime) DNA-binding domain"/>
    <property type="match status" value="1"/>
</dbReference>
<dbReference type="PANTHER" id="PTHR30580">
    <property type="entry name" value="PRIMOSOMAL PROTEIN N"/>
    <property type="match status" value="1"/>
</dbReference>
<comment type="caution">
    <text evidence="6">The sequence shown here is derived from an EMBL/GenBank/DDBJ whole genome shotgun (WGS) entry which is preliminary data.</text>
</comment>
<dbReference type="Pfam" id="PF17764">
    <property type="entry name" value="PriA_3primeBD"/>
    <property type="match status" value="1"/>
</dbReference>
<keyword evidence="3" id="KW-0238">DNA-binding</keyword>
<feature type="region of interest" description="Disordered" evidence="4">
    <location>
        <begin position="1"/>
        <end position="34"/>
    </location>
</feature>
<reference evidence="7" key="1">
    <citation type="journal article" date="2019" name="Int. J. Syst. Evol. Microbiol.">
        <title>The Global Catalogue of Microorganisms (GCM) 10K type strain sequencing project: providing services to taxonomists for standard genome sequencing and annotation.</title>
        <authorList>
            <consortium name="The Broad Institute Genomics Platform"/>
            <consortium name="The Broad Institute Genome Sequencing Center for Infectious Disease"/>
            <person name="Wu L."/>
            <person name="Ma J."/>
        </authorList>
    </citation>
    <scope>NUCLEOTIDE SEQUENCE [LARGE SCALE GENOMIC DNA]</scope>
    <source>
        <strain evidence="7">NBRC 113072</strain>
    </source>
</reference>
<keyword evidence="2" id="KW-0067">ATP-binding</keyword>
<evidence type="ECO:0000256" key="3">
    <source>
        <dbReference type="ARBA" id="ARBA00023125"/>
    </source>
</evidence>
<dbReference type="InterPro" id="IPR041222">
    <property type="entry name" value="PriA_3primeBD"/>
</dbReference>
<feature type="compositionally biased region" description="Low complexity" evidence="4">
    <location>
        <begin position="157"/>
        <end position="170"/>
    </location>
</feature>
<feature type="compositionally biased region" description="Basic residues" evidence="4">
    <location>
        <begin position="189"/>
        <end position="202"/>
    </location>
</feature>
<dbReference type="InterPro" id="IPR042115">
    <property type="entry name" value="PriA_3primeBD_sf"/>
</dbReference>
<dbReference type="EMBL" id="BSUO01000001">
    <property type="protein sequence ID" value="GMA39893.1"/>
    <property type="molecule type" value="Genomic_DNA"/>
</dbReference>
<gene>
    <name evidence="6" type="ORF">GCM10025883_19380</name>
</gene>
<feature type="region of interest" description="Disordered" evidence="4">
    <location>
        <begin position="215"/>
        <end position="248"/>
    </location>
</feature>
<feature type="region of interest" description="Disordered" evidence="4">
    <location>
        <begin position="143"/>
        <end position="202"/>
    </location>
</feature>
<evidence type="ECO:0000313" key="7">
    <source>
        <dbReference type="Proteomes" id="UP001157126"/>
    </source>
</evidence>
<feature type="domain" description="Primosomal protein N' 3' DNA-binding" evidence="5">
    <location>
        <begin position="42"/>
        <end position="138"/>
    </location>
</feature>
<evidence type="ECO:0000259" key="5">
    <source>
        <dbReference type="Pfam" id="PF17764"/>
    </source>
</evidence>
<accession>A0ABQ6IPQ5</accession>
<sequence length="284" mass="30452">MASDAGAQQALVAVPATPERSGHAQGAAEAPTPESPVALVAVQVPLPHLDRGFEYRVPAEFDDGAVPGARVKVRFAGREVDGVVLERRARPEHAGRLADLRRVVSPEPVLTPEIATLARTVADRHAGTFADVLRLAVPPRHAQAEKALTARPPQAPVDPQVPAGDAAPSVGDPPGPVVDPPGPGVPAHRPTRRSSPRRRRARGVAIPLGRAFCGASPRVRGRGRRGRRCRRPIPTSTGPRRWPRPRRRRSQAVEEWCWSCRITATSPAWTRPCSPCSARDATCV</sequence>
<feature type="compositionally biased region" description="Basic residues" evidence="4">
    <location>
        <begin position="219"/>
        <end position="231"/>
    </location>
</feature>
<dbReference type="RefSeq" id="WP_431310525.1">
    <property type="nucleotide sequence ID" value="NZ_BSUO01000001.1"/>
</dbReference>
<evidence type="ECO:0000256" key="1">
    <source>
        <dbReference type="ARBA" id="ARBA00022741"/>
    </source>
</evidence>
<dbReference type="Proteomes" id="UP001157126">
    <property type="component" value="Unassembled WGS sequence"/>
</dbReference>
<evidence type="ECO:0000256" key="2">
    <source>
        <dbReference type="ARBA" id="ARBA00022840"/>
    </source>
</evidence>